<reference evidence="1" key="2">
    <citation type="journal article" date="2015" name="Fish Shellfish Immunol.">
        <title>Early steps in the European eel (Anguilla anguilla)-Vibrio vulnificus interaction in the gills: Role of the RtxA13 toxin.</title>
        <authorList>
            <person name="Callol A."/>
            <person name="Pajuelo D."/>
            <person name="Ebbesson L."/>
            <person name="Teles M."/>
            <person name="MacKenzie S."/>
            <person name="Amaro C."/>
        </authorList>
    </citation>
    <scope>NUCLEOTIDE SEQUENCE</scope>
</reference>
<sequence>MMMHNVSSDSETGPSVLNNVFLDLFNAYYISLVLQI</sequence>
<name>A0A0E9XD22_ANGAN</name>
<organism evidence="1">
    <name type="scientific">Anguilla anguilla</name>
    <name type="common">European freshwater eel</name>
    <name type="synonym">Muraena anguilla</name>
    <dbReference type="NCBI Taxonomy" id="7936"/>
    <lineage>
        <taxon>Eukaryota</taxon>
        <taxon>Metazoa</taxon>
        <taxon>Chordata</taxon>
        <taxon>Craniata</taxon>
        <taxon>Vertebrata</taxon>
        <taxon>Euteleostomi</taxon>
        <taxon>Actinopterygii</taxon>
        <taxon>Neopterygii</taxon>
        <taxon>Teleostei</taxon>
        <taxon>Anguilliformes</taxon>
        <taxon>Anguillidae</taxon>
        <taxon>Anguilla</taxon>
    </lineage>
</organism>
<reference evidence="1" key="1">
    <citation type="submission" date="2014-11" db="EMBL/GenBank/DDBJ databases">
        <authorList>
            <person name="Amaro Gonzalez C."/>
        </authorList>
    </citation>
    <scope>NUCLEOTIDE SEQUENCE</scope>
</reference>
<accession>A0A0E9XD22</accession>
<evidence type="ECO:0000313" key="1">
    <source>
        <dbReference type="EMBL" id="JAI00550.1"/>
    </source>
</evidence>
<protein>
    <submittedName>
        <fullName evidence="1">Uncharacterized protein</fullName>
    </submittedName>
</protein>
<proteinExistence type="predicted"/>
<dbReference type="EMBL" id="GBXM01008028">
    <property type="protein sequence ID" value="JAI00550.1"/>
    <property type="molecule type" value="Transcribed_RNA"/>
</dbReference>
<dbReference type="AlphaFoldDB" id="A0A0E9XD22"/>